<reference evidence="5" key="1">
    <citation type="submission" date="2023-10" db="EMBL/GenBank/DDBJ databases">
        <title>Genome assembly of Pristionchus species.</title>
        <authorList>
            <person name="Yoshida K."/>
            <person name="Sommer R.J."/>
        </authorList>
    </citation>
    <scope>NUCLEOTIDE SEQUENCE</scope>
    <source>
        <strain evidence="5">RS5133</strain>
    </source>
</reference>
<dbReference type="GO" id="GO:0006879">
    <property type="term" value="P:intracellular iron ion homeostasis"/>
    <property type="evidence" value="ECO:0007669"/>
    <property type="project" value="TreeGrafter"/>
</dbReference>
<dbReference type="GO" id="GO:0005634">
    <property type="term" value="C:nucleus"/>
    <property type="evidence" value="ECO:0007669"/>
    <property type="project" value="TreeGrafter"/>
</dbReference>
<dbReference type="InterPro" id="IPR036249">
    <property type="entry name" value="Thioredoxin-like_sf"/>
</dbReference>
<proteinExistence type="predicted"/>
<dbReference type="Pfam" id="PF00085">
    <property type="entry name" value="Thioredoxin"/>
    <property type="match status" value="1"/>
</dbReference>
<dbReference type="PANTHER" id="PTHR10293:SF73">
    <property type="entry name" value="GLUTAREDOXIN-3"/>
    <property type="match status" value="1"/>
</dbReference>
<name>A0AAV5V0V4_9BILA</name>
<comment type="caution">
    <text evidence="5">The sequence shown here is derived from an EMBL/GenBank/DDBJ whole genome shotgun (WGS) entry which is preliminary data.</text>
</comment>
<organism evidence="5 6">
    <name type="scientific">Pristionchus fissidentatus</name>
    <dbReference type="NCBI Taxonomy" id="1538716"/>
    <lineage>
        <taxon>Eukaryota</taxon>
        <taxon>Metazoa</taxon>
        <taxon>Ecdysozoa</taxon>
        <taxon>Nematoda</taxon>
        <taxon>Chromadorea</taxon>
        <taxon>Rhabditida</taxon>
        <taxon>Rhabditina</taxon>
        <taxon>Diplogasteromorpha</taxon>
        <taxon>Diplogasteroidea</taxon>
        <taxon>Neodiplogasteridae</taxon>
        <taxon>Pristionchus</taxon>
    </lineage>
</organism>
<protein>
    <recommendedName>
        <fullName evidence="4">Thioredoxin domain-containing protein</fullName>
    </recommendedName>
</protein>
<evidence type="ECO:0000256" key="2">
    <source>
        <dbReference type="ARBA" id="ARBA00023004"/>
    </source>
</evidence>
<feature type="domain" description="Thioredoxin" evidence="4">
    <location>
        <begin position="1"/>
        <end position="109"/>
    </location>
</feature>
<accession>A0AAV5V0V4</accession>
<dbReference type="Gene3D" id="3.40.30.10">
    <property type="entry name" value="Glutaredoxin"/>
    <property type="match status" value="2"/>
</dbReference>
<dbReference type="CDD" id="cd03028">
    <property type="entry name" value="GRX_PICOT_like"/>
    <property type="match status" value="1"/>
</dbReference>
<sequence>RMSEAPKKLESHEEVKSFIAGPGLSLVHFFAPWAPQCSQLNQVLVDLVDELKSSFEAAYLDAEEVAEASLAAKIKAAPTVVFYKNGREVDRLDGFKPAELRTLIVKHTTSGGGGAGAASGQSLNGRLKALINQQPLMLFMKGDPQTPRCGFSRTIVGMLNDSNVAFGSFDILSDDDVRQGLKEYSNWPTYPQLYLNGELLGGLDVVREEFKDAEFVASLPKRT</sequence>
<dbReference type="InterPro" id="IPR002109">
    <property type="entry name" value="Glutaredoxin"/>
</dbReference>
<dbReference type="GO" id="GO:0051536">
    <property type="term" value="F:iron-sulfur cluster binding"/>
    <property type="evidence" value="ECO:0007669"/>
    <property type="project" value="UniProtKB-KW"/>
</dbReference>
<evidence type="ECO:0000313" key="6">
    <source>
        <dbReference type="Proteomes" id="UP001432322"/>
    </source>
</evidence>
<dbReference type="Pfam" id="PF00462">
    <property type="entry name" value="Glutaredoxin"/>
    <property type="match status" value="1"/>
</dbReference>
<dbReference type="PANTHER" id="PTHR10293">
    <property type="entry name" value="GLUTAREDOXIN FAMILY MEMBER"/>
    <property type="match status" value="1"/>
</dbReference>
<keyword evidence="6" id="KW-1185">Reference proteome</keyword>
<evidence type="ECO:0000256" key="3">
    <source>
        <dbReference type="ARBA" id="ARBA00023014"/>
    </source>
</evidence>
<dbReference type="GO" id="GO:0005829">
    <property type="term" value="C:cytosol"/>
    <property type="evidence" value="ECO:0007669"/>
    <property type="project" value="TreeGrafter"/>
</dbReference>
<keyword evidence="1" id="KW-0479">Metal-binding</keyword>
<dbReference type="PROSITE" id="PS51354">
    <property type="entry name" value="GLUTAREDOXIN_2"/>
    <property type="match status" value="1"/>
</dbReference>
<dbReference type="PROSITE" id="PS51352">
    <property type="entry name" value="THIOREDOXIN_2"/>
    <property type="match status" value="1"/>
</dbReference>
<keyword evidence="2" id="KW-0408">Iron</keyword>
<dbReference type="AlphaFoldDB" id="A0AAV5V0V4"/>
<dbReference type="FunFam" id="3.40.30.10:FF:000012">
    <property type="entry name" value="Monothiol glutaredoxin"/>
    <property type="match status" value="1"/>
</dbReference>
<evidence type="ECO:0000256" key="1">
    <source>
        <dbReference type="ARBA" id="ARBA00022723"/>
    </source>
</evidence>
<dbReference type="SUPFAM" id="SSF52833">
    <property type="entry name" value="Thioredoxin-like"/>
    <property type="match status" value="2"/>
</dbReference>
<keyword evidence="3" id="KW-0411">Iron-sulfur</keyword>
<evidence type="ECO:0000259" key="4">
    <source>
        <dbReference type="PROSITE" id="PS51352"/>
    </source>
</evidence>
<dbReference type="InterPro" id="IPR004480">
    <property type="entry name" value="Monothiol_GRX-rel"/>
</dbReference>
<dbReference type="GO" id="GO:0046872">
    <property type="term" value="F:metal ion binding"/>
    <property type="evidence" value="ECO:0007669"/>
    <property type="project" value="UniProtKB-KW"/>
</dbReference>
<evidence type="ECO:0000313" key="5">
    <source>
        <dbReference type="EMBL" id="GMT12467.1"/>
    </source>
</evidence>
<feature type="non-terminal residue" evidence="5">
    <location>
        <position position="1"/>
    </location>
</feature>
<gene>
    <name evidence="5" type="ORF">PFISCL1PPCAC_3764</name>
</gene>
<dbReference type="Proteomes" id="UP001432322">
    <property type="component" value="Unassembled WGS sequence"/>
</dbReference>
<dbReference type="InterPro" id="IPR013766">
    <property type="entry name" value="Thioredoxin_domain"/>
</dbReference>
<dbReference type="EMBL" id="BTSY01000001">
    <property type="protein sequence ID" value="GMT12467.1"/>
    <property type="molecule type" value="Genomic_DNA"/>
</dbReference>
<dbReference type="InterPro" id="IPR033658">
    <property type="entry name" value="GRX_PICOT-like"/>
</dbReference>